<sequence length="126" mass="13042">MTPNSVADIQASRWSLAAGASRQVVLRACATVVCVSGSVRVDEPVTGPQAPDGLPLAMSARLHAGEGHGLAYGGVARITAIDAAEVICLDRPGLAARLWRLASAFLGSRMAQKQKNSLGALHKISK</sequence>
<dbReference type="AlphaFoldDB" id="A0A2N8KE05"/>
<dbReference type="EMBL" id="POQS01000006">
    <property type="protein sequence ID" value="PND31684.1"/>
    <property type="molecule type" value="Genomic_DNA"/>
</dbReference>
<evidence type="ECO:0000313" key="2">
    <source>
        <dbReference type="EMBL" id="PND31686.1"/>
    </source>
</evidence>
<dbReference type="Proteomes" id="UP000235994">
    <property type="component" value="Unassembled WGS sequence"/>
</dbReference>
<protein>
    <recommendedName>
        <fullName evidence="5">Cyclic nucleotide-binding domain-containing protein</fullName>
    </recommendedName>
</protein>
<evidence type="ECO:0008006" key="5">
    <source>
        <dbReference type="Google" id="ProtNLM"/>
    </source>
</evidence>
<evidence type="ECO:0000313" key="3">
    <source>
        <dbReference type="EMBL" id="PND31687.1"/>
    </source>
</evidence>
<dbReference type="EMBL" id="POQS01000006">
    <property type="protein sequence ID" value="PND31686.1"/>
    <property type="molecule type" value="Genomic_DNA"/>
</dbReference>
<organism evidence="3 4">
    <name type="scientific">Achromobacter pulmonis</name>
    <dbReference type="NCBI Taxonomy" id="1389932"/>
    <lineage>
        <taxon>Bacteria</taxon>
        <taxon>Pseudomonadati</taxon>
        <taxon>Pseudomonadota</taxon>
        <taxon>Betaproteobacteria</taxon>
        <taxon>Burkholderiales</taxon>
        <taxon>Alcaligenaceae</taxon>
        <taxon>Achromobacter</taxon>
    </lineage>
</organism>
<gene>
    <name evidence="1" type="ORF">C1I89_22970</name>
    <name evidence="2" type="ORF">C1I89_22990</name>
    <name evidence="3" type="ORF">C1I89_23000</name>
</gene>
<evidence type="ECO:0000313" key="1">
    <source>
        <dbReference type="EMBL" id="PND31684.1"/>
    </source>
</evidence>
<comment type="caution">
    <text evidence="3">The sequence shown here is derived from an EMBL/GenBank/DDBJ whole genome shotgun (WGS) entry which is preliminary data.</text>
</comment>
<name>A0A2N8KE05_9BURK</name>
<dbReference type="RefSeq" id="WP_102774772.1">
    <property type="nucleotide sequence ID" value="NZ_POQS01000006.1"/>
</dbReference>
<accession>A0A2N8KE05</accession>
<reference evidence="3 4" key="1">
    <citation type="submission" date="2018-01" db="EMBL/GenBank/DDBJ databases">
        <title>The draft genome of an aniline degradation strain ANB-1.</title>
        <authorList>
            <person name="Zhang L."/>
            <person name="Jiang J."/>
        </authorList>
    </citation>
    <scope>NUCLEOTIDE SEQUENCE [LARGE SCALE GENOMIC DNA]</scope>
    <source>
        <strain evidence="3 4">ANB-1</strain>
    </source>
</reference>
<evidence type="ECO:0000313" key="4">
    <source>
        <dbReference type="Proteomes" id="UP000235994"/>
    </source>
</evidence>
<dbReference type="EMBL" id="POQS01000006">
    <property type="protein sequence ID" value="PND31687.1"/>
    <property type="molecule type" value="Genomic_DNA"/>
</dbReference>
<keyword evidence="4" id="KW-1185">Reference proteome</keyword>
<proteinExistence type="predicted"/>